<name>A0AA86PQ74_9EUKA</name>
<dbReference type="EMBL" id="CAXDID020000351">
    <property type="protein sequence ID" value="CAL6081151.1"/>
    <property type="molecule type" value="Genomic_DNA"/>
</dbReference>
<reference evidence="3 4" key="2">
    <citation type="submission" date="2024-07" db="EMBL/GenBank/DDBJ databases">
        <authorList>
            <person name="Akdeniz Z."/>
        </authorList>
    </citation>
    <scope>NUCLEOTIDE SEQUENCE [LARGE SCALE GENOMIC DNA]</scope>
</reference>
<sequence>MLPSQIHHLKQLQELERKIFITQRVVSVNNQRPRASSRSSPMSDYSLTEPLVNLRNVADYQLIQQKQDLKARSISTSKDKLKRAMEQQKQLVLQKKEQTLLYERELSNKLQQAREAELTQCRQKHYILKQYQAEKREQNKLVDSYLKVEREQQKIKQQEEVQKLETELLTKSQKLANLQSLRLSKSDL</sequence>
<keyword evidence="1" id="KW-0175">Coiled coil</keyword>
<dbReference type="Proteomes" id="UP001642409">
    <property type="component" value="Unassembled WGS sequence"/>
</dbReference>
<proteinExistence type="predicted"/>
<evidence type="ECO:0000313" key="3">
    <source>
        <dbReference type="EMBL" id="CAL6081151.1"/>
    </source>
</evidence>
<evidence type="ECO:0000256" key="1">
    <source>
        <dbReference type="SAM" id="Coils"/>
    </source>
</evidence>
<protein>
    <submittedName>
        <fullName evidence="3">Hypothetical_protein</fullName>
    </submittedName>
</protein>
<gene>
    <name evidence="2" type="ORF">HINF_LOCUS30356</name>
    <name evidence="3" type="ORF">HINF_LOCUS60204</name>
</gene>
<keyword evidence="4" id="KW-1185">Reference proteome</keyword>
<organism evidence="2">
    <name type="scientific">Hexamita inflata</name>
    <dbReference type="NCBI Taxonomy" id="28002"/>
    <lineage>
        <taxon>Eukaryota</taxon>
        <taxon>Metamonada</taxon>
        <taxon>Diplomonadida</taxon>
        <taxon>Hexamitidae</taxon>
        <taxon>Hexamitinae</taxon>
        <taxon>Hexamita</taxon>
    </lineage>
</organism>
<dbReference type="AlphaFoldDB" id="A0AA86PQ74"/>
<evidence type="ECO:0000313" key="2">
    <source>
        <dbReference type="EMBL" id="CAI9942711.1"/>
    </source>
</evidence>
<reference evidence="2" key="1">
    <citation type="submission" date="2023-06" db="EMBL/GenBank/DDBJ databases">
        <authorList>
            <person name="Kurt Z."/>
        </authorList>
    </citation>
    <scope>NUCLEOTIDE SEQUENCE</scope>
</reference>
<comment type="caution">
    <text evidence="2">The sequence shown here is derived from an EMBL/GenBank/DDBJ whole genome shotgun (WGS) entry which is preliminary data.</text>
</comment>
<accession>A0AA86PQ74</accession>
<evidence type="ECO:0000313" key="4">
    <source>
        <dbReference type="Proteomes" id="UP001642409"/>
    </source>
</evidence>
<feature type="coiled-coil region" evidence="1">
    <location>
        <begin position="128"/>
        <end position="181"/>
    </location>
</feature>
<dbReference type="EMBL" id="CATOUU010000706">
    <property type="protein sequence ID" value="CAI9942711.1"/>
    <property type="molecule type" value="Genomic_DNA"/>
</dbReference>